<sequence>MLKAILKIMKNSNEFSSSTIAKELNISETMVEIYKEQLEQKGYIKKISLSGCSQDQCSSCGCGCGSSKSLNSISGWEITEKGLLVLQK</sequence>
<dbReference type="Gene3D" id="1.10.10.10">
    <property type="entry name" value="Winged helix-like DNA-binding domain superfamily/Winged helix DNA-binding domain"/>
    <property type="match status" value="1"/>
</dbReference>
<dbReference type="SUPFAM" id="SSF46785">
    <property type="entry name" value="Winged helix' DNA-binding domain"/>
    <property type="match status" value="1"/>
</dbReference>
<dbReference type="eggNOG" id="ENOG5032JVQ">
    <property type="taxonomic scope" value="Bacteria"/>
</dbReference>
<dbReference type="Proteomes" id="UP000001823">
    <property type="component" value="Chromosome"/>
</dbReference>
<organism evidence="2 3">
    <name type="scientific">Clostridium perfringens (strain ATCC 13124 / DSM 756 / JCM 1290 / NCIMB 6125 / NCTC 8237 / Type A)</name>
    <dbReference type="NCBI Taxonomy" id="195103"/>
    <lineage>
        <taxon>Bacteria</taxon>
        <taxon>Bacillati</taxon>
        <taxon>Bacillota</taxon>
        <taxon>Clostridia</taxon>
        <taxon>Eubacteriales</taxon>
        <taxon>Clostridiaceae</taxon>
        <taxon>Clostridium</taxon>
    </lineage>
</organism>
<dbReference type="EMBL" id="CP000246">
    <property type="protein sequence ID" value="ABG82645.1"/>
    <property type="molecule type" value="Genomic_DNA"/>
</dbReference>
<accession>A0A0H2YP91</accession>
<dbReference type="KEGG" id="cpf:CPF_1128"/>
<evidence type="ECO:0000313" key="2">
    <source>
        <dbReference type="EMBL" id="ABG82645.1"/>
    </source>
</evidence>
<protein>
    <recommendedName>
        <fullName evidence="1">Transcriptional regulator HTH-type FeoC domain-containing protein</fullName>
    </recommendedName>
</protein>
<dbReference type="InterPro" id="IPR015102">
    <property type="entry name" value="Tscrpt_reg_HTH_FeoC"/>
</dbReference>
<dbReference type="STRING" id="195103.CPF_1128"/>
<dbReference type="AlphaFoldDB" id="A0A0H2YP91"/>
<evidence type="ECO:0000313" key="3">
    <source>
        <dbReference type="Proteomes" id="UP000001823"/>
    </source>
</evidence>
<evidence type="ECO:0000259" key="1">
    <source>
        <dbReference type="Pfam" id="PF09012"/>
    </source>
</evidence>
<proteinExistence type="predicted"/>
<dbReference type="InterPro" id="IPR036390">
    <property type="entry name" value="WH_DNA-bd_sf"/>
</dbReference>
<feature type="domain" description="Transcriptional regulator HTH-type FeoC" evidence="1">
    <location>
        <begin position="1"/>
        <end position="61"/>
    </location>
</feature>
<dbReference type="Pfam" id="PF09012">
    <property type="entry name" value="FeoC"/>
    <property type="match status" value="1"/>
</dbReference>
<dbReference type="RefSeq" id="WP_003456159.1">
    <property type="nucleotide sequence ID" value="NC_008261.1"/>
</dbReference>
<keyword evidence="3" id="KW-1185">Reference proteome</keyword>
<dbReference type="PaxDb" id="195103-CPF_1128"/>
<dbReference type="InterPro" id="IPR036388">
    <property type="entry name" value="WH-like_DNA-bd_sf"/>
</dbReference>
<name>A0A0H2YP91_CLOP1</name>
<gene>
    <name evidence="2" type="ordered locus">CPF_1128</name>
</gene>
<reference evidence="2 3" key="1">
    <citation type="journal article" date="2006" name="Genome Res.">
        <title>Skewed genomic variability in strains of the toxigenic bacterial pathogen, Clostridium perfringens.</title>
        <authorList>
            <person name="Myers G.S."/>
            <person name="Rasko D.A."/>
            <person name="Cheung J.K."/>
            <person name="Ravel J."/>
            <person name="Seshadri R."/>
            <person name="Deboy R.T."/>
            <person name="Ren Q."/>
            <person name="Varga J."/>
            <person name="Awad M.M."/>
            <person name="Brinkac L.M."/>
            <person name="Daugherty S.C."/>
            <person name="Haft D.H."/>
            <person name="Dodson R.J."/>
            <person name="Madupu R."/>
            <person name="Nelson W.C."/>
            <person name="Rosovitz M.J."/>
            <person name="Sullivan S.A."/>
            <person name="Khouri H."/>
            <person name="Dimitrov G.I."/>
            <person name="Watkins K.L."/>
            <person name="Mulligan S."/>
            <person name="Benton J."/>
            <person name="Radune D."/>
            <person name="Fisher D.J."/>
            <person name="Atkins H.S."/>
            <person name="Hiscox T."/>
            <person name="Jost B.H."/>
            <person name="Billington S.J."/>
            <person name="Songer J.G."/>
            <person name="McClane B.A."/>
            <person name="Titball R.W."/>
            <person name="Rood J.I."/>
            <person name="Melville S.B."/>
            <person name="Paulsen I.T."/>
        </authorList>
    </citation>
    <scope>NUCLEOTIDE SEQUENCE [LARGE SCALE GENOMIC DNA]</scope>
    <source>
        <strain evidence="3">ATCC 13124 / DSM 756 / JCM 1290 / NCIMB 6125 / NCTC 8237 / S 107 / Type A</strain>
    </source>
</reference>
<dbReference type="HOGENOM" id="CLU_186671_0_0_9"/>